<keyword evidence="2" id="KW-1133">Transmembrane helix</keyword>
<keyword evidence="2" id="KW-0472">Membrane</keyword>
<feature type="compositionally biased region" description="Basic and acidic residues" evidence="1">
    <location>
        <begin position="59"/>
        <end position="72"/>
    </location>
</feature>
<accession>A0A450VBP4</accession>
<feature type="region of interest" description="Disordered" evidence="1">
    <location>
        <begin position="1"/>
        <end position="96"/>
    </location>
</feature>
<reference evidence="5" key="1">
    <citation type="submission" date="2019-02" db="EMBL/GenBank/DDBJ databases">
        <authorList>
            <person name="Gruber-Vodicka R. H."/>
            <person name="Seah K. B. B."/>
        </authorList>
    </citation>
    <scope>NUCLEOTIDE SEQUENCE</scope>
    <source>
        <strain evidence="5">BECK_SA2B12</strain>
        <strain evidence="3">BECK_SA2B15</strain>
        <strain evidence="4">BECK_SA2B20</strain>
    </source>
</reference>
<name>A0A450VBP4_9GAMM</name>
<evidence type="ECO:0000313" key="4">
    <source>
        <dbReference type="EMBL" id="VFJ96156.1"/>
    </source>
</evidence>
<evidence type="ECO:0000256" key="2">
    <source>
        <dbReference type="SAM" id="Phobius"/>
    </source>
</evidence>
<dbReference type="AlphaFoldDB" id="A0A450VBP4"/>
<evidence type="ECO:0000313" key="3">
    <source>
        <dbReference type="EMBL" id="VFJ95298.1"/>
    </source>
</evidence>
<dbReference type="EMBL" id="CAADFJ010000084">
    <property type="protein sequence ID" value="VFK02187.1"/>
    <property type="molecule type" value="Genomic_DNA"/>
</dbReference>
<organism evidence="5">
    <name type="scientific">Candidatus Kentrum eta</name>
    <dbReference type="NCBI Taxonomy" id="2126337"/>
    <lineage>
        <taxon>Bacteria</taxon>
        <taxon>Pseudomonadati</taxon>
        <taxon>Pseudomonadota</taxon>
        <taxon>Gammaproteobacteria</taxon>
        <taxon>Candidatus Kentrum</taxon>
    </lineage>
</organism>
<dbReference type="EMBL" id="CAADFG010000085">
    <property type="protein sequence ID" value="VFJ95298.1"/>
    <property type="molecule type" value="Genomic_DNA"/>
</dbReference>
<evidence type="ECO:0000313" key="5">
    <source>
        <dbReference type="EMBL" id="VFK02187.1"/>
    </source>
</evidence>
<gene>
    <name evidence="3" type="ORF">BECKH772A_GA0070896_100851</name>
    <name evidence="4" type="ORF">BECKH772B_GA0070898_100881</name>
    <name evidence="5" type="ORF">BECKH772C_GA0070978_100841</name>
</gene>
<feature type="compositionally biased region" description="Polar residues" evidence="1">
    <location>
        <begin position="32"/>
        <end position="54"/>
    </location>
</feature>
<evidence type="ECO:0000256" key="1">
    <source>
        <dbReference type="SAM" id="MobiDB-lite"/>
    </source>
</evidence>
<feature type="transmembrane region" description="Helical" evidence="2">
    <location>
        <begin position="107"/>
        <end position="125"/>
    </location>
</feature>
<proteinExistence type="predicted"/>
<keyword evidence="2" id="KW-0812">Transmembrane</keyword>
<sequence length="168" mass="18426">MSTEPRTKKTTAAKQEATEMATNPKTPEPSPSKFTSQNLTQGDSFASDATSITTEGDEEERKREKIASKMKDMGLMFRNNTDSSSSSTTTSETTLAPKELERNARTILYRVASLILISAVLLLWLEEPKRNEKQGGVTLKGTTGSIYSFRRNQKAHGTSNGSHSFGTD</sequence>
<protein>
    <submittedName>
        <fullName evidence="5">Uncharacterized protein</fullName>
    </submittedName>
</protein>
<dbReference type="EMBL" id="CAADFI010000088">
    <property type="protein sequence ID" value="VFJ96156.1"/>
    <property type="molecule type" value="Genomic_DNA"/>
</dbReference>
<feature type="compositionally biased region" description="Low complexity" evidence="1">
    <location>
        <begin position="81"/>
        <end position="94"/>
    </location>
</feature>
<feature type="compositionally biased region" description="Low complexity" evidence="1">
    <location>
        <begin position="10"/>
        <end position="22"/>
    </location>
</feature>